<accession>A0ABP4WAN6</accession>
<dbReference type="RefSeq" id="WP_344079545.1">
    <property type="nucleotide sequence ID" value="NZ_BAAALS010000008.1"/>
</dbReference>
<keyword evidence="2" id="KW-0812">Transmembrane</keyword>
<sequence length="346" mass="37311">MNEHDAILAALERIATQAPPPDRVVANLSARIRAHRQRRALLTLGGAAAVGVPAFIVLRPDQAGPGPGPAPASAGPDPSPRPGNTWAPMLFRPTWLPDGVTEVSRVGHKGDEPGQSRIWADDIYRRWAETFKDETLRESRFVGVDVKRAAELATRGPVSPPVDVLGGEPNTTVGDHPAYVTDPDDDLAEVTWLVDNLLIKVTVSPAAGGYDAALRVARSVVPDRTSRVEVGFSLRWLPARFGRTGWRVTSSVTATKWSQQLVSLHDDFMVVGLHSPGFFPTSDTNPDDTQITVRGRQGTLSDGVLLVELADGSWLRVGAGNRTEAVRIANDLIIGQPAYRGWVGTR</sequence>
<evidence type="ECO:0000256" key="2">
    <source>
        <dbReference type="SAM" id="Phobius"/>
    </source>
</evidence>
<evidence type="ECO:0000313" key="4">
    <source>
        <dbReference type="Proteomes" id="UP001500655"/>
    </source>
</evidence>
<comment type="caution">
    <text evidence="3">The sequence shown here is derived from an EMBL/GenBank/DDBJ whole genome shotgun (WGS) entry which is preliminary data.</text>
</comment>
<keyword evidence="4" id="KW-1185">Reference proteome</keyword>
<name>A0ABP4WAN6_9ACTN</name>
<keyword evidence="2" id="KW-0472">Membrane</keyword>
<dbReference type="Proteomes" id="UP001500655">
    <property type="component" value="Unassembled WGS sequence"/>
</dbReference>
<organism evidence="3 4">
    <name type="scientific">Luedemannella helvata</name>
    <dbReference type="NCBI Taxonomy" id="349315"/>
    <lineage>
        <taxon>Bacteria</taxon>
        <taxon>Bacillati</taxon>
        <taxon>Actinomycetota</taxon>
        <taxon>Actinomycetes</taxon>
        <taxon>Micromonosporales</taxon>
        <taxon>Micromonosporaceae</taxon>
        <taxon>Luedemannella</taxon>
    </lineage>
</organism>
<evidence type="ECO:0000256" key="1">
    <source>
        <dbReference type="SAM" id="MobiDB-lite"/>
    </source>
</evidence>
<dbReference type="EMBL" id="BAAALS010000008">
    <property type="protein sequence ID" value="GAA1750243.1"/>
    <property type="molecule type" value="Genomic_DNA"/>
</dbReference>
<feature type="region of interest" description="Disordered" evidence="1">
    <location>
        <begin position="61"/>
        <end position="91"/>
    </location>
</feature>
<protein>
    <submittedName>
        <fullName evidence="3">Uncharacterized protein</fullName>
    </submittedName>
</protein>
<proteinExistence type="predicted"/>
<evidence type="ECO:0000313" key="3">
    <source>
        <dbReference type="EMBL" id="GAA1750243.1"/>
    </source>
</evidence>
<reference evidence="4" key="1">
    <citation type="journal article" date="2019" name="Int. J. Syst. Evol. Microbiol.">
        <title>The Global Catalogue of Microorganisms (GCM) 10K type strain sequencing project: providing services to taxonomists for standard genome sequencing and annotation.</title>
        <authorList>
            <consortium name="The Broad Institute Genomics Platform"/>
            <consortium name="The Broad Institute Genome Sequencing Center for Infectious Disease"/>
            <person name="Wu L."/>
            <person name="Ma J."/>
        </authorList>
    </citation>
    <scope>NUCLEOTIDE SEQUENCE [LARGE SCALE GENOMIC DNA]</scope>
    <source>
        <strain evidence="4">JCM 13249</strain>
    </source>
</reference>
<feature type="transmembrane region" description="Helical" evidence="2">
    <location>
        <begin position="40"/>
        <end position="58"/>
    </location>
</feature>
<gene>
    <name evidence="3" type="ORF">GCM10009681_21740</name>
</gene>
<keyword evidence="2" id="KW-1133">Transmembrane helix</keyword>